<evidence type="ECO:0000256" key="5">
    <source>
        <dbReference type="ARBA" id="ARBA00022763"/>
    </source>
</evidence>
<dbReference type="InterPro" id="IPR005135">
    <property type="entry name" value="Endo/exonuclease/phosphatase"/>
</dbReference>
<dbReference type="GO" id="GO:0004519">
    <property type="term" value="F:endonuclease activity"/>
    <property type="evidence" value="ECO:0007669"/>
    <property type="project" value="UniProtKB-KW"/>
</dbReference>
<dbReference type="GO" id="GO:0046872">
    <property type="term" value="F:metal ion binding"/>
    <property type="evidence" value="ECO:0007669"/>
    <property type="project" value="UniProtKB-KW"/>
</dbReference>
<evidence type="ECO:0000256" key="2">
    <source>
        <dbReference type="ARBA" id="ARBA00001946"/>
    </source>
</evidence>
<evidence type="ECO:0000259" key="9">
    <source>
        <dbReference type="Pfam" id="PF03372"/>
    </source>
</evidence>
<dbReference type="SUPFAM" id="SSF56219">
    <property type="entry name" value="DNase I-like"/>
    <property type="match status" value="1"/>
</dbReference>
<dbReference type="GO" id="GO:0006281">
    <property type="term" value="P:DNA repair"/>
    <property type="evidence" value="ECO:0007669"/>
    <property type="project" value="UniProtKB-KW"/>
</dbReference>
<evidence type="ECO:0000313" key="10">
    <source>
        <dbReference type="EMBL" id="SPD73423.1"/>
    </source>
</evidence>
<evidence type="ECO:0000256" key="8">
    <source>
        <dbReference type="ARBA" id="ARBA00023204"/>
    </source>
</evidence>
<evidence type="ECO:0000256" key="1">
    <source>
        <dbReference type="ARBA" id="ARBA00001936"/>
    </source>
</evidence>
<keyword evidence="10" id="KW-0255">Endonuclease</keyword>
<dbReference type="AlphaFoldDB" id="A0A445MVF6"/>
<evidence type="ECO:0000256" key="7">
    <source>
        <dbReference type="ARBA" id="ARBA00022842"/>
    </source>
</evidence>
<organism evidence="10">
    <name type="scientific">uncultured Desulfobacterium sp</name>
    <dbReference type="NCBI Taxonomy" id="201089"/>
    <lineage>
        <taxon>Bacteria</taxon>
        <taxon>Pseudomonadati</taxon>
        <taxon>Thermodesulfobacteriota</taxon>
        <taxon>Desulfobacteria</taxon>
        <taxon>Desulfobacterales</taxon>
        <taxon>Desulfobacteriaceae</taxon>
        <taxon>Desulfobacterium</taxon>
        <taxon>environmental samples</taxon>
    </lineage>
</organism>
<keyword evidence="8" id="KW-0234">DNA repair</keyword>
<comment type="cofactor">
    <cofactor evidence="2">
        <name>Mg(2+)</name>
        <dbReference type="ChEBI" id="CHEBI:18420"/>
    </cofactor>
</comment>
<dbReference type="GO" id="GO:0004527">
    <property type="term" value="F:exonuclease activity"/>
    <property type="evidence" value="ECO:0007669"/>
    <property type="project" value="UniProtKB-KW"/>
</dbReference>
<sequence>MIVMTFNLRFENQIDNENSWSNRREMVTGLIMKYRPSILGTQEGKGAQLDYLKDNLPEYCIFAPQREMDDISQYPTIFFRKDEFVAVDGGEFWLSKTPNQHLSKDWDSAFPRMISYCRVRPFDGGPDFWAAVTHLDHIGEQARLEQAKIIADWVIKQDAPVILMGDFNDGPGSPAHRVLTAPETGLIDTWQALKLEEGPAGFTHHKFTGVPQQARMDWILASNCFGVTEARIIRDHFEGRYPSDHFPYMTRLVLLG</sequence>
<keyword evidence="4" id="KW-0479">Metal-binding</keyword>
<name>A0A445MVF6_9BACT</name>
<dbReference type="Gene3D" id="3.60.10.10">
    <property type="entry name" value="Endonuclease/exonuclease/phosphatase"/>
    <property type="match status" value="1"/>
</dbReference>
<proteinExistence type="predicted"/>
<dbReference type="EMBL" id="OJIN01000099">
    <property type="protein sequence ID" value="SPD73423.1"/>
    <property type="molecule type" value="Genomic_DNA"/>
</dbReference>
<keyword evidence="7" id="KW-0460">Magnesium</keyword>
<keyword evidence="3" id="KW-0540">Nuclease</keyword>
<protein>
    <submittedName>
        <fullName evidence="10">Endonuclease/exonuclease/phosphatase family protein</fullName>
    </submittedName>
</protein>
<reference evidence="10" key="1">
    <citation type="submission" date="2018-01" db="EMBL/GenBank/DDBJ databases">
        <authorList>
            <person name="Regsiter A."/>
            <person name="William W."/>
        </authorList>
    </citation>
    <scope>NUCLEOTIDE SEQUENCE</scope>
    <source>
        <strain evidence="10">TRIP AH-1</strain>
    </source>
</reference>
<dbReference type="InterPro" id="IPR051547">
    <property type="entry name" value="TDP2-like"/>
</dbReference>
<dbReference type="PANTHER" id="PTHR15822:SF4">
    <property type="entry name" value="TYROSYL-DNA PHOSPHODIESTERASE 2"/>
    <property type="match status" value="1"/>
</dbReference>
<comment type="cofactor">
    <cofactor evidence="1">
        <name>Mn(2+)</name>
        <dbReference type="ChEBI" id="CHEBI:29035"/>
    </cofactor>
</comment>
<dbReference type="Pfam" id="PF03372">
    <property type="entry name" value="Exo_endo_phos"/>
    <property type="match status" value="1"/>
</dbReference>
<accession>A0A445MVF6</accession>
<dbReference type="CDD" id="cd09083">
    <property type="entry name" value="EEP-1"/>
    <property type="match status" value="1"/>
</dbReference>
<keyword evidence="10" id="KW-0269">Exonuclease</keyword>
<keyword evidence="6" id="KW-0378">Hydrolase</keyword>
<evidence type="ECO:0000256" key="6">
    <source>
        <dbReference type="ARBA" id="ARBA00022801"/>
    </source>
</evidence>
<dbReference type="PANTHER" id="PTHR15822">
    <property type="entry name" value="TRAF AND TNF RECEPTOR-ASSOCIATED PROTEIN"/>
    <property type="match status" value="1"/>
</dbReference>
<keyword evidence="5" id="KW-0227">DNA damage</keyword>
<gene>
    <name evidence="10" type="ORF">PITCH_A1880008</name>
</gene>
<feature type="domain" description="Endonuclease/exonuclease/phosphatase" evidence="9">
    <location>
        <begin position="4"/>
        <end position="245"/>
    </location>
</feature>
<evidence type="ECO:0000256" key="4">
    <source>
        <dbReference type="ARBA" id="ARBA00022723"/>
    </source>
</evidence>
<dbReference type="InterPro" id="IPR036691">
    <property type="entry name" value="Endo/exonu/phosph_ase_sf"/>
</dbReference>
<evidence type="ECO:0000256" key="3">
    <source>
        <dbReference type="ARBA" id="ARBA00022722"/>
    </source>
</evidence>